<dbReference type="NCBIfam" id="TIGR02022">
    <property type="entry name" value="hutF"/>
    <property type="match status" value="1"/>
</dbReference>
<keyword evidence="2" id="KW-0479">Metal-binding</keyword>
<dbReference type="EMBL" id="CP032323">
    <property type="protein sequence ID" value="QCN98217.1"/>
    <property type="molecule type" value="Genomic_DNA"/>
</dbReference>
<keyword evidence="7" id="KW-0614">Plasmid</keyword>
<dbReference type="KEGG" id="aare:D3093_23355"/>
<dbReference type="InterPro" id="IPR051607">
    <property type="entry name" value="Metallo-dep_hydrolases"/>
</dbReference>
<feature type="domain" description="Formimidoylglutamate deiminase N-terminal" evidence="6">
    <location>
        <begin position="19"/>
        <end position="58"/>
    </location>
</feature>
<dbReference type="Proteomes" id="UP000298595">
    <property type="component" value="Plasmid p2"/>
</dbReference>
<dbReference type="Gene3D" id="2.30.40.10">
    <property type="entry name" value="Urease, subunit C, domain 1"/>
    <property type="match status" value="1"/>
</dbReference>
<feature type="domain" description="Amidohydrolase-related" evidence="5">
    <location>
        <begin position="66"/>
        <end position="453"/>
    </location>
</feature>
<dbReference type="InterPro" id="IPR006680">
    <property type="entry name" value="Amidohydro-rel"/>
</dbReference>
<evidence type="ECO:0000259" key="6">
    <source>
        <dbReference type="Pfam" id="PF22429"/>
    </source>
</evidence>
<dbReference type="SUPFAM" id="SSF51556">
    <property type="entry name" value="Metallo-dependent hydrolases"/>
    <property type="match status" value="1"/>
</dbReference>
<accession>A0A4D8PNX8</accession>
<dbReference type="AlphaFoldDB" id="A0A4D8PNX8"/>
<dbReference type="GO" id="GO:0050416">
    <property type="term" value="F:formimidoylglutamate deiminase activity"/>
    <property type="evidence" value="ECO:0007669"/>
    <property type="project" value="UniProtKB-EC"/>
</dbReference>
<dbReference type="GO" id="GO:0005829">
    <property type="term" value="C:cytosol"/>
    <property type="evidence" value="ECO:0007669"/>
    <property type="project" value="TreeGrafter"/>
</dbReference>
<evidence type="ECO:0000313" key="8">
    <source>
        <dbReference type="Proteomes" id="UP000298595"/>
    </source>
</evidence>
<evidence type="ECO:0000256" key="2">
    <source>
        <dbReference type="ARBA" id="ARBA00022723"/>
    </source>
</evidence>
<dbReference type="InterPro" id="IPR055156">
    <property type="entry name" value="HutF-like_N"/>
</dbReference>
<evidence type="ECO:0000313" key="7">
    <source>
        <dbReference type="EMBL" id="QCN98217.1"/>
    </source>
</evidence>
<dbReference type="InterPro" id="IPR032466">
    <property type="entry name" value="Metal_Hydrolase"/>
</dbReference>
<dbReference type="SUPFAM" id="SSF51338">
    <property type="entry name" value="Composite domain of metallo-dependent hydrolases"/>
    <property type="match status" value="1"/>
</dbReference>
<dbReference type="Pfam" id="PF01979">
    <property type="entry name" value="Amidohydro_1"/>
    <property type="match status" value="1"/>
</dbReference>
<evidence type="ECO:0000256" key="3">
    <source>
        <dbReference type="ARBA" id="ARBA00022801"/>
    </source>
</evidence>
<dbReference type="PANTHER" id="PTHR11271:SF48">
    <property type="entry name" value="AMIDOHYDROLASE-RELATED DOMAIN-CONTAINING PROTEIN"/>
    <property type="match status" value="1"/>
</dbReference>
<reference evidence="7 8" key="1">
    <citation type="submission" date="2018-09" db="EMBL/GenBank/DDBJ databases">
        <title>Whole genome based analysis of evolution and adaptive divergence in Indian and Brazilian strains of Azospirillum brasilense.</title>
        <authorList>
            <person name="Singh C."/>
            <person name="Tripathi A.K."/>
        </authorList>
    </citation>
    <scope>NUCLEOTIDE SEQUENCE [LARGE SCALE GENOMIC DNA]</scope>
    <source>
        <strain evidence="7 8">MTCC4035</strain>
        <plasmid evidence="7 8">p2</plasmid>
    </source>
</reference>
<comment type="cofactor">
    <cofactor evidence="1">
        <name>Zn(2+)</name>
        <dbReference type="ChEBI" id="CHEBI:29105"/>
    </cofactor>
</comment>
<dbReference type="PANTHER" id="PTHR11271">
    <property type="entry name" value="GUANINE DEAMINASE"/>
    <property type="match status" value="1"/>
</dbReference>
<evidence type="ECO:0000259" key="5">
    <source>
        <dbReference type="Pfam" id="PF01979"/>
    </source>
</evidence>
<keyword evidence="3 7" id="KW-0378">Hydrolase</keyword>
<sequence length="480" mass="50927">MMEAAMDSVMGDSVTGDGMSGLFCERALLPEGWASNVALRFDARGTLTAVKRDSSAEGLPQAAGPVIPGMPNLHSHAFQRAMAGLTEYAGASEDSFWTWRDAMYGFVRRMTPEAAEAVAALLYMEMAKQGYTAVAEFHYLHHDASGSPYADRAEMSRRILAAADTAGIGLTHLPVLYAHSGFGGKPPSDGQKRFINDVDGLLSIVAAMQKAMGTERAGRRAGLALHSLRAVTPEEMRDALAGLDSLDPGAPIHIHIAEQTAEVDDCVAWSGKRPVEWLLENAPVGPRWCLVHATHVTPAEVDGMAASGAVAGLCLTTEANLGDGLFPAIPFLAQGGRFGVGSDSHISVSAAEELRLLEYGQRLVQRRRNVLRIGDCPSIGGGLYRAAVAGGAQALGQPVTGGGIQVGQPADLVVLDADNPKLLSRTDDSLLDAYVFASDGHAVRDVIATGRTVVREGRHVREDAIRAAYRRAIEGLRRDT</sequence>
<evidence type="ECO:0000256" key="1">
    <source>
        <dbReference type="ARBA" id="ARBA00001947"/>
    </source>
</evidence>
<dbReference type="NCBIfam" id="NF006681">
    <property type="entry name" value="PRK09229.1-2"/>
    <property type="match status" value="1"/>
</dbReference>
<proteinExistence type="predicted"/>
<dbReference type="InterPro" id="IPR010252">
    <property type="entry name" value="HutF"/>
</dbReference>
<name>A0A4D8PNX8_9PROT</name>
<protein>
    <submittedName>
        <fullName evidence="7">Formimidoylglutamate deiminase</fullName>
        <ecNumber evidence="7">3.5.3.13</ecNumber>
    </submittedName>
</protein>
<dbReference type="EC" id="3.5.3.13" evidence="7"/>
<dbReference type="Gene3D" id="3.20.20.140">
    <property type="entry name" value="Metal-dependent hydrolases"/>
    <property type="match status" value="1"/>
</dbReference>
<keyword evidence="4" id="KW-0862">Zinc</keyword>
<organism evidence="7 8">
    <name type="scientific">Azospirillum argentinense</name>
    <dbReference type="NCBI Taxonomy" id="2970906"/>
    <lineage>
        <taxon>Bacteria</taxon>
        <taxon>Pseudomonadati</taxon>
        <taxon>Pseudomonadota</taxon>
        <taxon>Alphaproteobacteria</taxon>
        <taxon>Rhodospirillales</taxon>
        <taxon>Azospirillaceae</taxon>
        <taxon>Azospirillum</taxon>
    </lineage>
</organism>
<geneLocation type="plasmid" evidence="7 8">
    <name>p2</name>
</geneLocation>
<dbReference type="InterPro" id="IPR011059">
    <property type="entry name" value="Metal-dep_hydrolase_composite"/>
</dbReference>
<dbReference type="GO" id="GO:0019239">
    <property type="term" value="F:deaminase activity"/>
    <property type="evidence" value="ECO:0007669"/>
    <property type="project" value="TreeGrafter"/>
</dbReference>
<gene>
    <name evidence="7" type="ORF">D3093_23355</name>
</gene>
<dbReference type="Pfam" id="PF22429">
    <property type="entry name" value="HutF_N"/>
    <property type="match status" value="1"/>
</dbReference>
<dbReference type="GO" id="GO:0046872">
    <property type="term" value="F:metal ion binding"/>
    <property type="evidence" value="ECO:0007669"/>
    <property type="project" value="UniProtKB-KW"/>
</dbReference>
<dbReference type="NCBIfam" id="NF006684">
    <property type="entry name" value="PRK09229.1-5"/>
    <property type="match status" value="1"/>
</dbReference>
<evidence type="ECO:0000256" key="4">
    <source>
        <dbReference type="ARBA" id="ARBA00022833"/>
    </source>
</evidence>